<dbReference type="PRINTS" id="PR00947">
    <property type="entry name" value="CUTICLE"/>
</dbReference>
<evidence type="ECO:0000313" key="5">
    <source>
        <dbReference type="RefSeq" id="XP_030746280.1"/>
    </source>
</evidence>
<sequence length="521" mass="58478">MRMRLSWLSFLVILSTLLFEAQARRIRVQPRLPQEEAEETIQYYAAEPQEDIDNRQRVVLVSSADQYNGLYGQPTASSRSAQEYSSRGSPRSQVTAQRVKESPKTPPVQTIRNYNKVNDDGSFTFGYEAADGSFKEETRGTDCVVRGKYGYVDPDGNKREFTYVSGNPCDPNAPKEEDDQSEPESAEEENLPANYPTRPIRPIPRPIARPISTPAPKPVTLYQNNYAQEEDEQPEPEQLLRPTPSPQYISRPQYIQQEPSQQTYQRPQYIPSSTPASAYYRQPTQPVRPQLQAVSPTIATRTQLPATTFKPQLLQVAVTPRPALLYTPKPLTASPAPSKGIDFDAEFQRFQQENNLVSPTPSSLTKTTGAKEAGSVGQIYSSALIYDPATGQYKNQLYQTLPQSQGDFTLNQRIQPYVHQPTQRPALNLQQIQQQSPLYRHQLAQVNPQAVYQSQQSGLLFQNSAQLYAQQQKAREQASASTSKQIVKPASVYYIQPSVDQTGALGASQIDAFLRGHNIQF</sequence>
<keyword evidence="1" id="KW-0193">Cuticle</keyword>
<proteinExistence type="predicted"/>
<dbReference type="OrthoDB" id="7222477at2759"/>
<gene>
    <name evidence="5" type="primary">LOC115875067</name>
</gene>
<dbReference type="GO" id="GO:0062129">
    <property type="term" value="C:chitin-based extracellular matrix"/>
    <property type="evidence" value="ECO:0007669"/>
    <property type="project" value="TreeGrafter"/>
</dbReference>
<dbReference type="InParanoid" id="A0A6J2X5L5"/>
<dbReference type="Pfam" id="PF00379">
    <property type="entry name" value="Chitin_bind_4"/>
    <property type="match status" value="1"/>
</dbReference>
<dbReference type="GO" id="GO:0008010">
    <property type="term" value="F:structural constituent of chitin-based larval cuticle"/>
    <property type="evidence" value="ECO:0007669"/>
    <property type="project" value="TreeGrafter"/>
</dbReference>
<reference evidence="5" key="1">
    <citation type="submission" date="2025-08" db="UniProtKB">
        <authorList>
            <consortium name="RefSeq"/>
        </authorList>
    </citation>
    <scope>IDENTIFICATION</scope>
    <source>
        <tissue evidence="5">Gonads</tissue>
    </source>
</reference>
<feature type="compositionally biased region" description="Pro residues" evidence="2">
    <location>
        <begin position="199"/>
        <end position="217"/>
    </location>
</feature>
<evidence type="ECO:0000313" key="4">
    <source>
        <dbReference type="Proteomes" id="UP000504635"/>
    </source>
</evidence>
<keyword evidence="3" id="KW-0732">Signal</keyword>
<organism evidence="4 5">
    <name type="scientific">Sitophilus oryzae</name>
    <name type="common">Rice weevil</name>
    <name type="synonym">Curculio oryzae</name>
    <dbReference type="NCBI Taxonomy" id="7048"/>
    <lineage>
        <taxon>Eukaryota</taxon>
        <taxon>Metazoa</taxon>
        <taxon>Ecdysozoa</taxon>
        <taxon>Arthropoda</taxon>
        <taxon>Hexapoda</taxon>
        <taxon>Insecta</taxon>
        <taxon>Pterygota</taxon>
        <taxon>Neoptera</taxon>
        <taxon>Endopterygota</taxon>
        <taxon>Coleoptera</taxon>
        <taxon>Polyphaga</taxon>
        <taxon>Cucujiformia</taxon>
        <taxon>Curculionidae</taxon>
        <taxon>Dryophthorinae</taxon>
        <taxon>Sitophilus</taxon>
    </lineage>
</organism>
<feature type="signal peptide" evidence="3">
    <location>
        <begin position="1"/>
        <end position="23"/>
    </location>
</feature>
<dbReference type="GeneID" id="115875067"/>
<dbReference type="InterPro" id="IPR050468">
    <property type="entry name" value="Cuticle_Struct_Prot"/>
</dbReference>
<dbReference type="Proteomes" id="UP000504635">
    <property type="component" value="Unplaced"/>
</dbReference>
<protein>
    <submittedName>
        <fullName evidence="5">Uncharacterized protein LOC115875067</fullName>
    </submittedName>
</protein>
<dbReference type="InterPro" id="IPR000618">
    <property type="entry name" value="Insect_cuticle"/>
</dbReference>
<dbReference type="PROSITE" id="PS51155">
    <property type="entry name" value="CHIT_BIND_RR_2"/>
    <property type="match status" value="1"/>
</dbReference>
<dbReference type="RefSeq" id="XP_030746280.1">
    <property type="nucleotide sequence ID" value="XM_030890420.1"/>
</dbReference>
<feature type="compositionally biased region" description="Polar residues" evidence="2">
    <location>
        <begin position="74"/>
        <end position="96"/>
    </location>
</feature>
<evidence type="ECO:0000256" key="2">
    <source>
        <dbReference type="SAM" id="MobiDB-lite"/>
    </source>
</evidence>
<dbReference type="PANTHER" id="PTHR10380">
    <property type="entry name" value="CUTICLE PROTEIN"/>
    <property type="match status" value="1"/>
</dbReference>
<dbReference type="KEGG" id="soy:115875067"/>
<evidence type="ECO:0000256" key="3">
    <source>
        <dbReference type="SAM" id="SignalP"/>
    </source>
</evidence>
<feature type="region of interest" description="Disordered" evidence="2">
    <location>
        <begin position="163"/>
        <end position="280"/>
    </location>
</feature>
<dbReference type="PANTHER" id="PTHR10380:SF2">
    <property type="entry name" value="AGAP003037-PA"/>
    <property type="match status" value="1"/>
</dbReference>
<feature type="compositionally biased region" description="Polar residues" evidence="2">
    <location>
        <begin position="246"/>
        <end position="280"/>
    </location>
</feature>
<evidence type="ECO:0000256" key="1">
    <source>
        <dbReference type="PROSITE-ProRule" id="PRU00497"/>
    </source>
</evidence>
<accession>A0A6J2X5L5</accession>
<name>A0A6J2X5L5_SITOR</name>
<keyword evidence="4" id="KW-1185">Reference proteome</keyword>
<dbReference type="AlphaFoldDB" id="A0A6J2X5L5"/>
<feature type="region of interest" description="Disordered" evidence="2">
    <location>
        <begin position="70"/>
        <end position="110"/>
    </location>
</feature>
<feature type="chain" id="PRO_5027096093" evidence="3">
    <location>
        <begin position="24"/>
        <end position="521"/>
    </location>
</feature>
<feature type="compositionally biased region" description="Acidic residues" evidence="2">
    <location>
        <begin position="176"/>
        <end position="190"/>
    </location>
</feature>